<evidence type="ECO:0000256" key="3">
    <source>
        <dbReference type="ARBA" id="ARBA00022960"/>
    </source>
</evidence>
<dbReference type="NCBIfam" id="NF001126">
    <property type="entry name" value="PRK00139.1-4"/>
    <property type="match status" value="1"/>
</dbReference>
<dbReference type="AlphaFoldDB" id="A0A0P0FWC5"/>
<feature type="domain" description="Mur ligase N-terminal catalytic" evidence="9">
    <location>
        <begin position="22"/>
        <end position="97"/>
    </location>
</feature>
<gene>
    <name evidence="7 12" type="primary">murE</name>
    <name evidence="12" type="ORF">BcellWH2_02378</name>
    <name evidence="13" type="ORF">DWX97_05750</name>
</gene>
<dbReference type="NCBIfam" id="NF001124">
    <property type="entry name" value="PRK00139.1-2"/>
    <property type="match status" value="1"/>
</dbReference>
<keyword evidence="2 7" id="KW-0132">Cell division</keyword>
<keyword evidence="5 7" id="KW-0131">Cell cycle</keyword>
<comment type="PTM">
    <text evidence="7">Carboxylation is probably crucial for Mg(2+) binding and, consequently, for the gamma-phosphate positioning of ATP.</text>
</comment>
<evidence type="ECO:0000259" key="10">
    <source>
        <dbReference type="Pfam" id="PF02875"/>
    </source>
</evidence>
<feature type="binding site" evidence="7">
    <location>
        <position position="459"/>
    </location>
    <ligand>
        <name>meso-2,6-diaminopimelate</name>
        <dbReference type="ChEBI" id="CHEBI:57791"/>
    </ligand>
</feature>
<comment type="catalytic activity">
    <reaction evidence="7">
        <text>UDP-N-acetyl-alpha-D-muramoyl-L-alanyl-D-glutamate + meso-2,6-diaminopimelate + ATP = UDP-N-acetyl-alpha-D-muramoyl-L-alanyl-gamma-D-glutamyl-meso-2,6-diaminopimelate + ADP + phosphate + H(+)</text>
        <dbReference type="Rhea" id="RHEA:23676"/>
        <dbReference type="ChEBI" id="CHEBI:15378"/>
        <dbReference type="ChEBI" id="CHEBI:30616"/>
        <dbReference type="ChEBI" id="CHEBI:43474"/>
        <dbReference type="ChEBI" id="CHEBI:57791"/>
        <dbReference type="ChEBI" id="CHEBI:83900"/>
        <dbReference type="ChEBI" id="CHEBI:83905"/>
        <dbReference type="ChEBI" id="CHEBI:456216"/>
        <dbReference type="EC" id="6.3.2.13"/>
    </reaction>
</comment>
<feature type="domain" description="Mur ligase central" evidence="11">
    <location>
        <begin position="109"/>
        <end position="305"/>
    </location>
</feature>
<evidence type="ECO:0000256" key="6">
    <source>
        <dbReference type="ARBA" id="ARBA00023316"/>
    </source>
</evidence>
<proteinExistence type="inferred from homology"/>
<dbReference type="UniPathway" id="UPA00219"/>
<keyword evidence="4 7" id="KW-0573">Peptidoglycan synthesis</keyword>
<feature type="binding site" evidence="7">
    <location>
        <position position="180"/>
    </location>
    <ligand>
        <name>UDP-N-acetyl-alpha-D-muramoyl-L-alanyl-D-glutamate</name>
        <dbReference type="ChEBI" id="CHEBI:83900"/>
    </ligand>
</feature>
<evidence type="ECO:0000313" key="12">
    <source>
        <dbReference type="EMBL" id="ALJ59618.1"/>
    </source>
</evidence>
<dbReference type="Proteomes" id="UP000061809">
    <property type="component" value="Chromosome"/>
</dbReference>
<dbReference type="GO" id="GO:0005524">
    <property type="term" value="F:ATP binding"/>
    <property type="evidence" value="ECO:0007669"/>
    <property type="project" value="UniProtKB-UniRule"/>
</dbReference>
<dbReference type="SUPFAM" id="SSF53623">
    <property type="entry name" value="MurD-like peptide ligases, catalytic domain"/>
    <property type="match status" value="1"/>
</dbReference>
<feature type="binding site" evidence="7">
    <location>
        <begin position="402"/>
        <end position="405"/>
    </location>
    <ligand>
        <name>meso-2,6-diaminopimelate</name>
        <dbReference type="ChEBI" id="CHEBI:57791"/>
    </ligand>
</feature>
<evidence type="ECO:0000313" key="15">
    <source>
        <dbReference type="Proteomes" id="UP000283341"/>
    </source>
</evidence>
<dbReference type="Gene3D" id="3.40.1390.10">
    <property type="entry name" value="MurE/MurF, N-terminal domain"/>
    <property type="match status" value="1"/>
</dbReference>
<comment type="function">
    <text evidence="7">Catalyzes the addition of meso-diaminopimelic acid to the nucleotide precursor UDP-N-acetylmuramoyl-L-alanyl-D-glutamate (UMAG) in the biosynthesis of bacterial cell-wall peptidoglycan.</text>
</comment>
<dbReference type="InterPro" id="IPR036615">
    <property type="entry name" value="Mur_ligase_C_dom_sf"/>
</dbReference>
<feature type="binding site" evidence="7">
    <location>
        <position position="188"/>
    </location>
    <ligand>
        <name>UDP-N-acetyl-alpha-D-muramoyl-L-alanyl-D-glutamate</name>
        <dbReference type="ChEBI" id="CHEBI:83900"/>
    </ligand>
</feature>
<evidence type="ECO:0000256" key="8">
    <source>
        <dbReference type="RuleBase" id="RU004135"/>
    </source>
</evidence>
<name>A0A0P0FWC5_9BACE</name>
<dbReference type="GO" id="GO:0008765">
    <property type="term" value="F:UDP-N-acetylmuramoylalanyl-D-glutamate-2,6-diaminopimelate ligase activity"/>
    <property type="evidence" value="ECO:0007669"/>
    <property type="project" value="UniProtKB-UniRule"/>
</dbReference>
<dbReference type="PATRIC" id="fig|246787.4.peg.2443"/>
<evidence type="ECO:0000256" key="5">
    <source>
        <dbReference type="ARBA" id="ARBA00023306"/>
    </source>
</evidence>
<dbReference type="Gene3D" id="3.90.190.20">
    <property type="entry name" value="Mur ligase, C-terminal domain"/>
    <property type="match status" value="1"/>
</dbReference>
<keyword evidence="7" id="KW-0460">Magnesium</keyword>
<keyword evidence="6 7" id="KW-0961">Cell wall biogenesis/degradation</keyword>
<dbReference type="GO" id="GO:0005737">
    <property type="term" value="C:cytoplasm"/>
    <property type="evidence" value="ECO:0007669"/>
    <property type="project" value="UniProtKB-SubCell"/>
</dbReference>
<keyword evidence="7 12" id="KW-0436">Ligase</keyword>
<dbReference type="SUPFAM" id="SSF53244">
    <property type="entry name" value="MurD-like peptide ligases, peptide-binding domain"/>
    <property type="match status" value="1"/>
</dbReference>
<feature type="binding site" evidence="7">
    <location>
        <position position="455"/>
    </location>
    <ligand>
        <name>meso-2,6-diaminopimelate</name>
        <dbReference type="ChEBI" id="CHEBI:57791"/>
    </ligand>
</feature>
<evidence type="ECO:0000256" key="1">
    <source>
        <dbReference type="ARBA" id="ARBA00005898"/>
    </source>
</evidence>
<dbReference type="RefSeq" id="WP_029426094.1">
    <property type="nucleotide sequence ID" value="NZ_CP012801.1"/>
</dbReference>
<dbReference type="InterPro" id="IPR035911">
    <property type="entry name" value="MurE/MurF_N"/>
</dbReference>
<dbReference type="HAMAP" id="MF_00208">
    <property type="entry name" value="MurE"/>
    <property type="match status" value="1"/>
</dbReference>
<dbReference type="Pfam" id="PF08245">
    <property type="entry name" value="Mur_ligase_M"/>
    <property type="match status" value="1"/>
</dbReference>
<dbReference type="InterPro" id="IPR004101">
    <property type="entry name" value="Mur_ligase_C"/>
</dbReference>
<dbReference type="Proteomes" id="UP000283341">
    <property type="component" value="Unassembled WGS sequence"/>
</dbReference>
<dbReference type="GO" id="GO:0071555">
    <property type="term" value="P:cell wall organization"/>
    <property type="evidence" value="ECO:0007669"/>
    <property type="project" value="UniProtKB-KW"/>
</dbReference>
<keyword evidence="7" id="KW-0963">Cytoplasm</keyword>
<feature type="domain" description="Mur ligase C-terminal" evidence="10">
    <location>
        <begin position="327"/>
        <end position="457"/>
    </location>
</feature>
<feature type="modified residue" description="N6-carboxylysine" evidence="7">
    <location>
        <position position="220"/>
    </location>
</feature>
<feature type="short sequence motif" description="Meso-diaminopimelate recognition motif" evidence="7">
    <location>
        <begin position="402"/>
        <end position="405"/>
    </location>
</feature>
<keyword evidence="7" id="KW-0547">Nucleotide-binding</keyword>
<dbReference type="EMBL" id="QRVJ01000003">
    <property type="protein sequence ID" value="RGS38493.1"/>
    <property type="molecule type" value="Genomic_DNA"/>
</dbReference>
<dbReference type="GO" id="GO:0000287">
    <property type="term" value="F:magnesium ion binding"/>
    <property type="evidence" value="ECO:0007669"/>
    <property type="project" value="UniProtKB-UniRule"/>
</dbReference>
<feature type="binding site" evidence="7">
    <location>
        <begin position="153"/>
        <end position="154"/>
    </location>
    <ligand>
        <name>UDP-N-acetyl-alpha-D-muramoyl-L-alanyl-D-glutamate</name>
        <dbReference type="ChEBI" id="CHEBI:83900"/>
    </ligand>
</feature>
<feature type="binding site" evidence="7">
    <location>
        <begin position="111"/>
        <end position="117"/>
    </location>
    <ligand>
        <name>ATP</name>
        <dbReference type="ChEBI" id="CHEBI:30616"/>
    </ligand>
</feature>
<dbReference type="SUPFAM" id="SSF63418">
    <property type="entry name" value="MurE/MurF N-terminal domain"/>
    <property type="match status" value="1"/>
</dbReference>
<evidence type="ECO:0000259" key="11">
    <source>
        <dbReference type="Pfam" id="PF08245"/>
    </source>
</evidence>
<evidence type="ECO:0000256" key="2">
    <source>
        <dbReference type="ARBA" id="ARBA00022618"/>
    </source>
</evidence>
<protein>
    <recommendedName>
        <fullName evidence="7">UDP-N-acetylmuramoyl-L-alanyl-D-glutamate--2,6-diaminopimelate ligase</fullName>
        <ecNumber evidence="7">6.3.2.13</ecNumber>
    </recommendedName>
    <alternativeName>
        <fullName evidence="7">Meso-A2pm-adding enzyme</fullName>
    </alternativeName>
    <alternativeName>
        <fullName evidence="7">Meso-diaminopimelate-adding enzyme</fullName>
    </alternativeName>
    <alternativeName>
        <fullName evidence="7">UDP-MurNAc-L-Ala-D-Glu:meso-diaminopimelate ligase</fullName>
    </alternativeName>
    <alternativeName>
        <fullName evidence="7">UDP-MurNAc-tripeptide synthetase</fullName>
    </alternativeName>
    <alternativeName>
        <fullName evidence="7">UDP-N-acetylmuramyl-tripeptide synthetase</fullName>
    </alternativeName>
</protein>
<dbReference type="GO" id="GO:0051301">
    <property type="term" value="P:cell division"/>
    <property type="evidence" value="ECO:0007669"/>
    <property type="project" value="UniProtKB-KW"/>
</dbReference>
<evidence type="ECO:0000256" key="4">
    <source>
        <dbReference type="ARBA" id="ARBA00022984"/>
    </source>
</evidence>
<dbReference type="GO" id="GO:0009252">
    <property type="term" value="P:peptidoglycan biosynthetic process"/>
    <property type="evidence" value="ECO:0007669"/>
    <property type="project" value="UniProtKB-UniRule"/>
</dbReference>
<reference evidence="13 15" key="2">
    <citation type="submission" date="2018-08" db="EMBL/GenBank/DDBJ databases">
        <title>A genome reference for cultivated species of the human gut microbiota.</title>
        <authorList>
            <person name="Zou Y."/>
            <person name="Xue W."/>
            <person name="Luo G."/>
        </authorList>
    </citation>
    <scope>NUCLEOTIDE SEQUENCE [LARGE SCALE GENOMIC DNA]</scope>
    <source>
        <strain evidence="13 15">AF22-3AC</strain>
    </source>
</reference>
<dbReference type="Pfam" id="PF02875">
    <property type="entry name" value="Mur_ligase_C"/>
    <property type="match status" value="1"/>
</dbReference>
<dbReference type="PANTHER" id="PTHR23135:SF4">
    <property type="entry name" value="UDP-N-ACETYLMURAMOYL-L-ALANYL-D-GLUTAMATE--2,6-DIAMINOPIMELATE LIGASE MURE HOMOLOG, CHLOROPLASTIC"/>
    <property type="match status" value="1"/>
</dbReference>
<evidence type="ECO:0000313" key="13">
    <source>
        <dbReference type="EMBL" id="RGS38493.1"/>
    </source>
</evidence>
<dbReference type="PANTHER" id="PTHR23135">
    <property type="entry name" value="MUR LIGASE FAMILY MEMBER"/>
    <property type="match status" value="1"/>
</dbReference>
<comment type="caution">
    <text evidence="7">Lacks conserved residue(s) required for the propagation of feature annotation.</text>
</comment>
<accession>A0A0P0FWC5</accession>
<sequence>MVLSELLKAIQPIQIIGSTETEITGVNIDSRLVQAGHLFMAMRGTQTDGHVYIPAAIEKGAVAVLCEDVPEAKQEGITYIQVKDSEDAVGKVATTFYDDPTSKMELVGVTGTNGKTTIATLLYNTFRYFGYKVGLISTVCNYIDDQPIPTEHTTPDPITLNLLLGQMADSGCKYVFMEVSSHSIDQKRISGLRFAGGIFTNLTRDHLDYHKTVENYLKAKKKFFDDMPKNAFSLTNLDDKNGLVMTQNTRSKVYTYSLRSLSDFKGKILESHFEGMLLDFNNHELAVHFIGRFNASNLLAVFGAAVLLGKKEEDVLVALSTLQPVAGRFDAVRSPKGITAIVDYAHTPDALINVLNAIHGVLEGKGKVITVVGAGGNRDKGKRPIMAKEAAKASDRVIITSDNPRFEEPQDIINDMLAGLDKEDMQKTISIADRREAIKTACLLAQPGDVILVAGKGHENYQEIKGVKHHFDDKEELNKVFNG</sequence>
<keyword evidence="3 7" id="KW-0133">Cell shape</keyword>
<evidence type="ECO:0000313" key="14">
    <source>
        <dbReference type="Proteomes" id="UP000061809"/>
    </source>
</evidence>
<feature type="binding site" evidence="7">
    <location>
        <position position="378"/>
    </location>
    <ligand>
        <name>meso-2,6-diaminopimelate</name>
        <dbReference type="ChEBI" id="CHEBI:57791"/>
    </ligand>
</feature>
<comment type="cofactor">
    <cofactor evidence="7">
        <name>Mg(2+)</name>
        <dbReference type="ChEBI" id="CHEBI:18420"/>
    </cofactor>
</comment>
<keyword evidence="7" id="KW-0067">ATP-binding</keyword>
<comment type="subcellular location">
    <subcellularLocation>
        <location evidence="7 8">Cytoplasm</location>
    </subcellularLocation>
</comment>
<dbReference type="Gene3D" id="3.40.1190.10">
    <property type="entry name" value="Mur-like, catalytic domain"/>
    <property type="match status" value="1"/>
</dbReference>
<comment type="pathway">
    <text evidence="7 8">Cell wall biogenesis; peptidoglycan biosynthesis.</text>
</comment>
<dbReference type="EC" id="6.3.2.13" evidence="7"/>
<reference evidence="12 14" key="1">
    <citation type="journal article" date="2015" name="Science">
        <title>Genetic determinants of in vivo fitness and diet responsiveness in multiple human gut Bacteroides.</title>
        <authorList>
            <person name="Wu M."/>
            <person name="McNulty N.P."/>
            <person name="Rodionov D.A."/>
            <person name="Khoroshkin M.S."/>
            <person name="Griffin N.W."/>
            <person name="Cheng J."/>
            <person name="Latreille P."/>
            <person name="Kerstetter R.A."/>
            <person name="Terrapon N."/>
            <person name="Henrissat B."/>
            <person name="Osterman A.L."/>
            <person name="Gordon J.I."/>
        </authorList>
    </citation>
    <scope>NUCLEOTIDE SEQUENCE [LARGE SCALE GENOMIC DNA]</scope>
    <source>
        <strain evidence="12 14">WH2</strain>
    </source>
</reference>
<dbReference type="KEGG" id="bcel:BcellWH2_02378"/>
<dbReference type="InterPro" id="IPR036565">
    <property type="entry name" value="Mur-like_cat_sf"/>
</dbReference>
<dbReference type="InterPro" id="IPR000713">
    <property type="entry name" value="Mur_ligase_N"/>
</dbReference>
<organism evidence="12 14">
    <name type="scientific">Bacteroides cellulosilyticus</name>
    <dbReference type="NCBI Taxonomy" id="246787"/>
    <lineage>
        <taxon>Bacteria</taxon>
        <taxon>Pseudomonadati</taxon>
        <taxon>Bacteroidota</taxon>
        <taxon>Bacteroidia</taxon>
        <taxon>Bacteroidales</taxon>
        <taxon>Bacteroidaceae</taxon>
        <taxon>Bacteroides</taxon>
    </lineage>
</organism>
<dbReference type="InterPro" id="IPR005761">
    <property type="entry name" value="UDP-N-AcMur-Glu-dNH2Pim_ligase"/>
</dbReference>
<comment type="similarity">
    <text evidence="1 7">Belongs to the MurCDEF family. MurE subfamily.</text>
</comment>
<dbReference type="NCBIfam" id="TIGR01085">
    <property type="entry name" value="murE"/>
    <property type="match status" value="1"/>
</dbReference>
<feature type="binding site" evidence="7">
    <location>
        <position position="30"/>
    </location>
    <ligand>
        <name>UDP-N-acetyl-alpha-D-muramoyl-L-alanyl-D-glutamate</name>
        <dbReference type="ChEBI" id="CHEBI:83900"/>
    </ligand>
</feature>
<dbReference type="GO" id="GO:0008360">
    <property type="term" value="P:regulation of cell shape"/>
    <property type="evidence" value="ECO:0007669"/>
    <property type="project" value="UniProtKB-KW"/>
</dbReference>
<evidence type="ECO:0000259" key="9">
    <source>
        <dbReference type="Pfam" id="PF01225"/>
    </source>
</evidence>
<feature type="binding site" evidence="7">
    <location>
        <position position="186"/>
    </location>
    <ligand>
        <name>UDP-N-acetyl-alpha-D-muramoyl-L-alanyl-D-glutamate</name>
        <dbReference type="ChEBI" id="CHEBI:83900"/>
    </ligand>
</feature>
<dbReference type="InterPro" id="IPR013221">
    <property type="entry name" value="Mur_ligase_cen"/>
</dbReference>
<evidence type="ECO:0000256" key="7">
    <source>
        <dbReference type="HAMAP-Rule" id="MF_00208"/>
    </source>
</evidence>
<dbReference type="Pfam" id="PF01225">
    <property type="entry name" value="Mur_ligase"/>
    <property type="match status" value="1"/>
</dbReference>
<dbReference type="EMBL" id="CP012801">
    <property type="protein sequence ID" value="ALJ59618.1"/>
    <property type="molecule type" value="Genomic_DNA"/>
</dbReference>